<evidence type="ECO:0000313" key="2">
    <source>
        <dbReference type="Proteomes" id="UP001168216"/>
    </source>
</evidence>
<evidence type="ECO:0000313" key="1">
    <source>
        <dbReference type="EMBL" id="MDM5138503.1"/>
    </source>
</evidence>
<accession>A0AAW7I2P7</accession>
<name>A0AAW7I2P7_9GAMM</name>
<protein>
    <recommendedName>
        <fullName evidence="3">Phage protein</fullName>
    </recommendedName>
</protein>
<dbReference type="Proteomes" id="UP001168216">
    <property type="component" value="Unassembled WGS sequence"/>
</dbReference>
<sequence>MKPRIEKKLSKKIHAILGNLLGEVWIDNELELHQRHWRWHNGDDRPPLTGNQERENRQMRVSVNHMPSIGGGLDYWGEGEDWHSVLYVAKDVLLWHFGEADEVVLGQDPDTINHWPKLKANMTGAWVIKHAKLYAMQEQAKAAKEAHNKARIAQLEDAGHIQFQRGKGWVGQCVCCERFTPIYCKPAEFDPSNHYCGGSPSCCP</sequence>
<dbReference type="RefSeq" id="WP_290021080.1">
    <property type="nucleotide sequence ID" value="NZ_JAOPLV010000001.1"/>
</dbReference>
<comment type="caution">
    <text evidence="1">The sequence shown here is derived from an EMBL/GenBank/DDBJ whole genome shotgun (WGS) entry which is preliminary data.</text>
</comment>
<dbReference type="AlphaFoldDB" id="A0AAW7I2P7"/>
<organism evidence="1 2">
    <name type="scientific">Aeromonas bestiarum</name>
    <dbReference type="NCBI Taxonomy" id="105751"/>
    <lineage>
        <taxon>Bacteria</taxon>
        <taxon>Pseudomonadati</taxon>
        <taxon>Pseudomonadota</taxon>
        <taxon>Gammaproteobacteria</taxon>
        <taxon>Aeromonadales</taxon>
        <taxon>Aeromonadaceae</taxon>
        <taxon>Aeromonas</taxon>
    </lineage>
</organism>
<proteinExistence type="predicted"/>
<gene>
    <name evidence="1" type="ORF">OB959_01640</name>
</gene>
<reference evidence="1" key="1">
    <citation type="submission" date="2023-08" db="EMBL/GenBank/DDBJ databases">
        <title>WGS of Aeromonas isolates.</title>
        <authorList>
            <person name="Lee H."/>
        </authorList>
    </citation>
    <scope>NUCLEOTIDE SEQUENCE</scope>
    <source>
        <strain evidence="1">SL22</strain>
    </source>
</reference>
<dbReference type="EMBL" id="JAOPLV010000001">
    <property type="protein sequence ID" value="MDM5138503.1"/>
    <property type="molecule type" value="Genomic_DNA"/>
</dbReference>
<evidence type="ECO:0008006" key="3">
    <source>
        <dbReference type="Google" id="ProtNLM"/>
    </source>
</evidence>